<evidence type="ECO:0000313" key="12">
    <source>
        <dbReference type="EMBL" id="KAF2663780.1"/>
    </source>
</evidence>
<keyword evidence="8 9" id="KW-0472">Membrane</keyword>
<evidence type="ECO:0000256" key="3">
    <source>
        <dbReference type="ARBA" id="ARBA00022448"/>
    </source>
</evidence>
<dbReference type="GO" id="GO:0016020">
    <property type="term" value="C:membrane"/>
    <property type="evidence" value="ECO:0007669"/>
    <property type="project" value="UniProtKB-SubCell"/>
</dbReference>
<keyword evidence="6" id="KW-0999">Mitochondrion inner membrane</keyword>
<dbReference type="EMBL" id="MU004244">
    <property type="protein sequence ID" value="KAF2663780.1"/>
    <property type="molecule type" value="Genomic_DNA"/>
</dbReference>
<feature type="repeat" description="Solcar" evidence="9">
    <location>
        <begin position="248"/>
        <end position="360"/>
    </location>
</feature>
<evidence type="ECO:0000256" key="6">
    <source>
        <dbReference type="ARBA" id="ARBA00022792"/>
    </source>
</evidence>
<evidence type="ECO:0000256" key="11">
    <source>
        <dbReference type="SAM" id="Phobius"/>
    </source>
</evidence>
<keyword evidence="4 9" id="KW-0812">Transmembrane</keyword>
<keyword evidence="6" id="KW-0496">Mitochondrion</keyword>
<keyword evidence="7 11" id="KW-1133">Transmembrane helix</keyword>
<evidence type="ECO:0000313" key="13">
    <source>
        <dbReference type="Proteomes" id="UP000799302"/>
    </source>
</evidence>
<comment type="subcellular location">
    <subcellularLocation>
        <location evidence="1">Membrane</location>
        <topology evidence="1">Multi-pass membrane protein</topology>
    </subcellularLocation>
</comment>
<evidence type="ECO:0000256" key="10">
    <source>
        <dbReference type="RuleBase" id="RU000488"/>
    </source>
</evidence>
<reference evidence="12" key="1">
    <citation type="journal article" date="2020" name="Stud. Mycol.">
        <title>101 Dothideomycetes genomes: a test case for predicting lifestyles and emergence of pathogens.</title>
        <authorList>
            <person name="Haridas S."/>
            <person name="Albert R."/>
            <person name="Binder M."/>
            <person name="Bloem J."/>
            <person name="Labutti K."/>
            <person name="Salamov A."/>
            <person name="Andreopoulos B."/>
            <person name="Baker S."/>
            <person name="Barry K."/>
            <person name="Bills G."/>
            <person name="Bluhm B."/>
            <person name="Cannon C."/>
            <person name="Castanera R."/>
            <person name="Culley D."/>
            <person name="Daum C."/>
            <person name="Ezra D."/>
            <person name="Gonzalez J."/>
            <person name="Henrissat B."/>
            <person name="Kuo A."/>
            <person name="Liang C."/>
            <person name="Lipzen A."/>
            <person name="Lutzoni F."/>
            <person name="Magnuson J."/>
            <person name="Mondo S."/>
            <person name="Nolan M."/>
            <person name="Ohm R."/>
            <person name="Pangilinan J."/>
            <person name="Park H.-J."/>
            <person name="Ramirez L."/>
            <person name="Alfaro M."/>
            <person name="Sun H."/>
            <person name="Tritt A."/>
            <person name="Yoshinaga Y."/>
            <person name="Zwiers L.-H."/>
            <person name="Turgeon B."/>
            <person name="Goodwin S."/>
            <person name="Spatafora J."/>
            <person name="Crous P."/>
            <person name="Grigoriev I."/>
        </authorList>
    </citation>
    <scope>NUCLEOTIDE SEQUENCE</scope>
    <source>
        <strain evidence="12">CBS 115976</strain>
    </source>
</reference>
<protein>
    <submittedName>
        <fullName evidence="12">Mitochondrial carrier</fullName>
    </submittedName>
</protein>
<organism evidence="12 13">
    <name type="scientific">Microthyrium microscopicum</name>
    <dbReference type="NCBI Taxonomy" id="703497"/>
    <lineage>
        <taxon>Eukaryota</taxon>
        <taxon>Fungi</taxon>
        <taxon>Dikarya</taxon>
        <taxon>Ascomycota</taxon>
        <taxon>Pezizomycotina</taxon>
        <taxon>Dothideomycetes</taxon>
        <taxon>Dothideomycetes incertae sedis</taxon>
        <taxon>Microthyriales</taxon>
        <taxon>Microthyriaceae</taxon>
        <taxon>Microthyrium</taxon>
    </lineage>
</organism>
<dbReference type="PANTHER" id="PTHR45939:SF2">
    <property type="entry name" value="CARRIER PROTEIN, PUTATIVE (AFU_ORTHOLOGUE AFUA_2G13870)-RELATED"/>
    <property type="match status" value="1"/>
</dbReference>
<feature type="repeat" description="Solcar" evidence="9">
    <location>
        <begin position="141"/>
        <end position="238"/>
    </location>
</feature>
<dbReference type="AlphaFoldDB" id="A0A6A6TVL5"/>
<dbReference type="SUPFAM" id="SSF103506">
    <property type="entry name" value="Mitochondrial carrier"/>
    <property type="match status" value="1"/>
</dbReference>
<keyword evidence="5" id="KW-0677">Repeat</keyword>
<dbReference type="Pfam" id="PF00153">
    <property type="entry name" value="Mito_carr"/>
    <property type="match status" value="3"/>
</dbReference>
<dbReference type="InterPro" id="IPR052217">
    <property type="entry name" value="Mito/Peroxisomal_Carrier"/>
</dbReference>
<dbReference type="GO" id="GO:0015217">
    <property type="term" value="F:ADP transmembrane transporter activity"/>
    <property type="evidence" value="ECO:0007669"/>
    <property type="project" value="TreeGrafter"/>
</dbReference>
<feature type="repeat" description="Solcar" evidence="9">
    <location>
        <begin position="33"/>
        <end position="130"/>
    </location>
</feature>
<dbReference type="InterPro" id="IPR018108">
    <property type="entry name" value="MCP_transmembrane"/>
</dbReference>
<comment type="similarity">
    <text evidence="2 10">Belongs to the mitochondrial carrier (TC 2.A.29) family.</text>
</comment>
<evidence type="ECO:0000256" key="8">
    <source>
        <dbReference type="ARBA" id="ARBA00023136"/>
    </source>
</evidence>
<dbReference type="Gene3D" id="1.20.120.20">
    <property type="entry name" value="Apolipoprotein"/>
    <property type="match status" value="1"/>
</dbReference>
<proteinExistence type="inferred from homology"/>
<evidence type="ECO:0000256" key="4">
    <source>
        <dbReference type="ARBA" id="ARBA00022692"/>
    </source>
</evidence>
<sequence>MAYVYDSHLEAFEHYHKAIEEEAKTSILGGPALPALGHAVSGAAGSAISNLISYPLSLVITRLQVQRRLSKAGGNGKLDDEYTSILDAARKIYEQEGGIDAFYAGVGQDTGKALLDAFLFFLSYNFIKQGRLNNHAGAKRLPMAEELGVGMVAGAISRFFTIPVQNIVTRKQTAAMMAARSDSVEAKKQMSNLTTRQIARQIREEKGILGFWSGYSATLILTLNPALTFLFHETLLRMLVKRENRSNPGSRVTFIVAALSKAAASTITYPVGLAKARVQMSSKAVTPPDDTETITEKTSLSEASKTAATKAKQRTIIDVLINIVREEGVSALYSGLEGEVLKGFLTHGLTMLIKEKIHKLVIQAYYFILKLMKKYPGPEEMSQAAVKSVSDAASNVGEKAQKAASSITGAASNVGEKAKEAVNSVTGAASNVGEKAQETANGITGGVQQKLDSTFDTLHDLYKHGRENEMDIWDEYLLGDDDD</sequence>
<gene>
    <name evidence="12" type="ORF">BT63DRAFT_393594</name>
</gene>
<name>A0A6A6TVL5_9PEZI</name>
<keyword evidence="3 10" id="KW-0813">Transport</keyword>
<dbReference type="PROSITE" id="PS50920">
    <property type="entry name" value="SOLCAR"/>
    <property type="match status" value="3"/>
</dbReference>
<accession>A0A6A6TVL5</accession>
<dbReference type="Gene3D" id="1.50.40.10">
    <property type="entry name" value="Mitochondrial carrier domain"/>
    <property type="match status" value="1"/>
</dbReference>
<evidence type="ECO:0000256" key="7">
    <source>
        <dbReference type="ARBA" id="ARBA00022989"/>
    </source>
</evidence>
<keyword evidence="13" id="KW-1185">Reference proteome</keyword>
<dbReference type="OrthoDB" id="18574at2759"/>
<dbReference type="InterPro" id="IPR023395">
    <property type="entry name" value="MCP_dom_sf"/>
</dbReference>
<feature type="transmembrane region" description="Helical" evidence="11">
    <location>
        <begin position="209"/>
        <end position="232"/>
    </location>
</feature>
<evidence type="ECO:0000256" key="9">
    <source>
        <dbReference type="PROSITE-ProRule" id="PRU00282"/>
    </source>
</evidence>
<evidence type="ECO:0000256" key="1">
    <source>
        <dbReference type="ARBA" id="ARBA00004141"/>
    </source>
</evidence>
<evidence type="ECO:0000256" key="5">
    <source>
        <dbReference type="ARBA" id="ARBA00022737"/>
    </source>
</evidence>
<dbReference type="Proteomes" id="UP000799302">
    <property type="component" value="Unassembled WGS sequence"/>
</dbReference>
<dbReference type="PANTHER" id="PTHR45939">
    <property type="entry name" value="PEROXISOMAL MEMBRANE PROTEIN PMP34-RELATED"/>
    <property type="match status" value="1"/>
</dbReference>
<evidence type="ECO:0000256" key="2">
    <source>
        <dbReference type="ARBA" id="ARBA00006375"/>
    </source>
</evidence>